<dbReference type="InterPro" id="IPR036259">
    <property type="entry name" value="MFS_trans_sf"/>
</dbReference>
<keyword evidence="4 7" id="KW-0812">Transmembrane</keyword>
<sequence length="398" mass="42803">MKQTYTRTLAACYTGYVVQAVVNNFAPLLFLTFHNTYNISMGRITTLITVNFLLQLLIDSFSAGLIDRIGYRTSLLIAHAAAALGFLCLPVLPEVMPDPYIGLLLSVVIYAVGGGLLEVMLSPVVEALPTKNKEKTMSLLHSFYCWGHVATVLISTVFFMVFGLDNWKIMAVLWSLVPLYNFFVFRKVPICPLEEDGEKGLSFAELLRRPAFWIIMVIMACAGASEQSVSQWASTFAEQGLGVGKTIGDLAGPMFFAVCMGASRLLYGLHGHLLNLRRAMILSGGLCIIAYCMISLSPVPALSLAGCGVCGFSVGIMWPGAFSIGAAALRGGGTLMFALFALAGDLGCSGGPTLVGFIAEHAGNNLKTGILWALIFPILLMAGVILIRNTHKKAKKIE</sequence>
<evidence type="ECO:0000256" key="7">
    <source>
        <dbReference type="SAM" id="Phobius"/>
    </source>
</evidence>
<dbReference type="Pfam" id="PF07690">
    <property type="entry name" value="MFS_1"/>
    <property type="match status" value="1"/>
</dbReference>
<evidence type="ECO:0000313" key="8">
    <source>
        <dbReference type="EMBL" id="HJD42207.1"/>
    </source>
</evidence>
<proteinExistence type="inferred from homology"/>
<evidence type="ECO:0000256" key="4">
    <source>
        <dbReference type="ARBA" id="ARBA00022692"/>
    </source>
</evidence>
<evidence type="ECO:0000256" key="5">
    <source>
        <dbReference type="ARBA" id="ARBA00022989"/>
    </source>
</evidence>
<comment type="similarity">
    <text evidence="2">Belongs to the major facilitator superfamily.</text>
</comment>
<feature type="transmembrane region" description="Helical" evidence="7">
    <location>
        <begin position="44"/>
        <end position="66"/>
    </location>
</feature>
<feature type="transmembrane region" description="Helical" evidence="7">
    <location>
        <begin position="279"/>
        <end position="296"/>
    </location>
</feature>
<comment type="subcellular location">
    <subcellularLocation>
        <location evidence="1">Cell membrane</location>
        <topology evidence="1">Multi-pass membrane protein</topology>
    </subcellularLocation>
</comment>
<organism evidence="8 9">
    <name type="scientific">Candidatus Mediterraneibacter quadrami</name>
    <dbReference type="NCBI Taxonomy" id="2838684"/>
    <lineage>
        <taxon>Bacteria</taxon>
        <taxon>Bacillati</taxon>
        <taxon>Bacillota</taxon>
        <taxon>Clostridia</taxon>
        <taxon>Lachnospirales</taxon>
        <taxon>Lachnospiraceae</taxon>
        <taxon>Mediterraneibacter</taxon>
    </lineage>
</organism>
<reference evidence="8" key="1">
    <citation type="journal article" date="2021" name="PeerJ">
        <title>Extensive microbial diversity within the chicken gut microbiome revealed by metagenomics and culture.</title>
        <authorList>
            <person name="Gilroy R."/>
            <person name="Ravi A."/>
            <person name="Getino M."/>
            <person name="Pursley I."/>
            <person name="Horton D.L."/>
            <person name="Alikhan N.F."/>
            <person name="Baker D."/>
            <person name="Gharbi K."/>
            <person name="Hall N."/>
            <person name="Watson M."/>
            <person name="Adriaenssens E.M."/>
            <person name="Foster-Nyarko E."/>
            <person name="Jarju S."/>
            <person name="Secka A."/>
            <person name="Antonio M."/>
            <person name="Oren A."/>
            <person name="Chaudhuri R.R."/>
            <person name="La Ragione R."/>
            <person name="Hildebrand F."/>
            <person name="Pallen M.J."/>
        </authorList>
    </citation>
    <scope>NUCLEOTIDE SEQUENCE</scope>
    <source>
        <strain evidence="8">ChiBcec15-3976</strain>
    </source>
</reference>
<feature type="transmembrane region" description="Helical" evidence="7">
    <location>
        <begin position="250"/>
        <end position="267"/>
    </location>
</feature>
<dbReference type="PANTHER" id="PTHR23514">
    <property type="entry name" value="BYPASS OF STOP CODON PROTEIN 6"/>
    <property type="match status" value="1"/>
</dbReference>
<evidence type="ECO:0000313" key="9">
    <source>
        <dbReference type="Proteomes" id="UP000823909"/>
    </source>
</evidence>
<feature type="transmembrane region" description="Helical" evidence="7">
    <location>
        <begin position="73"/>
        <end position="93"/>
    </location>
</feature>
<keyword evidence="6 7" id="KW-0472">Membrane</keyword>
<dbReference type="PANTHER" id="PTHR23514:SF3">
    <property type="entry name" value="BYPASS OF STOP CODON PROTEIN 6"/>
    <property type="match status" value="1"/>
</dbReference>
<comment type="caution">
    <text evidence="8">The sequence shown here is derived from an EMBL/GenBank/DDBJ whole genome shotgun (WGS) entry which is preliminary data.</text>
</comment>
<evidence type="ECO:0000256" key="6">
    <source>
        <dbReference type="ARBA" id="ARBA00023136"/>
    </source>
</evidence>
<evidence type="ECO:0000256" key="1">
    <source>
        <dbReference type="ARBA" id="ARBA00004651"/>
    </source>
</evidence>
<feature type="transmembrane region" description="Helical" evidence="7">
    <location>
        <begin position="99"/>
        <end position="121"/>
    </location>
</feature>
<accession>A0A9D2REN5</accession>
<name>A0A9D2REN5_9FIRM</name>
<dbReference type="EMBL" id="DWUU01000025">
    <property type="protein sequence ID" value="HJD42207.1"/>
    <property type="molecule type" value="Genomic_DNA"/>
</dbReference>
<feature type="transmembrane region" description="Helical" evidence="7">
    <location>
        <begin position="302"/>
        <end position="329"/>
    </location>
</feature>
<keyword evidence="5 7" id="KW-1133">Transmembrane helix</keyword>
<feature type="transmembrane region" description="Helical" evidence="7">
    <location>
        <begin position="336"/>
        <end position="358"/>
    </location>
</feature>
<gene>
    <name evidence="8" type="ORF">H9910_04265</name>
</gene>
<feature type="transmembrane region" description="Helical" evidence="7">
    <location>
        <begin position="142"/>
        <end position="161"/>
    </location>
</feature>
<dbReference type="GO" id="GO:0022857">
    <property type="term" value="F:transmembrane transporter activity"/>
    <property type="evidence" value="ECO:0007669"/>
    <property type="project" value="InterPro"/>
</dbReference>
<dbReference type="GO" id="GO:0005886">
    <property type="term" value="C:plasma membrane"/>
    <property type="evidence" value="ECO:0007669"/>
    <property type="project" value="UniProtKB-SubCell"/>
</dbReference>
<evidence type="ECO:0000256" key="3">
    <source>
        <dbReference type="ARBA" id="ARBA00022448"/>
    </source>
</evidence>
<dbReference type="InterPro" id="IPR011701">
    <property type="entry name" value="MFS"/>
</dbReference>
<protein>
    <submittedName>
        <fullName evidence="8">MFS transporter</fullName>
    </submittedName>
</protein>
<dbReference type="SUPFAM" id="SSF103473">
    <property type="entry name" value="MFS general substrate transporter"/>
    <property type="match status" value="1"/>
</dbReference>
<feature type="transmembrane region" description="Helical" evidence="7">
    <location>
        <begin position="370"/>
        <end position="387"/>
    </location>
</feature>
<dbReference type="AlphaFoldDB" id="A0A9D2REN5"/>
<evidence type="ECO:0000256" key="2">
    <source>
        <dbReference type="ARBA" id="ARBA00008335"/>
    </source>
</evidence>
<keyword evidence="3" id="KW-0813">Transport</keyword>
<dbReference type="InterPro" id="IPR051788">
    <property type="entry name" value="MFS_Transporter"/>
</dbReference>
<reference evidence="8" key="2">
    <citation type="submission" date="2021-04" db="EMBL/GenBank/DDBJ databases">
        <authorList>
            <person name="Gilroy R."/>
        </authorList>
    </citation>
    <scope>NUCLEOTIDE SEQUENCE</scope>
    <source>
        <strain evidence="8">ChiBcec15-3976</strain>
    </source>
</reference>
<dbReference type="Gene3D" id="1.20.1250.20">
    <property type="entry name" value="MFS general substrate transporter like domains"/>
    <property type="match status" value="2"/>
</dbReference>
<dbReference type="Proteomes" id="UP000823909">
    <property type="component" value="Unassembled WGS sequence"/>
</dbReference>